<keyword evidence="3" id="KW-1185">Reference proteome</keyword>
<dbReference type="STRING" id="888268.A0A1E5W7T4"/>
<keyword evidence="1" id="KW-1133">Transmembrane helix</keyword>
<dbReference type="OrthoDB" id="671172at2759"/>
<dbReference type="PANTHER" id="PTHR33736">
    <property type="entry name" value="F-BOX PROTEIN-RELATED"/>
    <property type="match status" value="1"/>
</dbReference>
<evidence type="ECO:0000256" key="1">
    <source>
        <dbReference type="SAM" id="Phobius"/>
    </source>
</evidence>
<name>A0A1E5W7T4_9POAL</name>
<evidence type="ECO:0000313" key="2">
    <source>
        <dbReference type="EMBL" id="OEL33427.1"/>
    </source>
</evidence>
<accession>A0A1E5W7T4</accession>
<reference evidence="2 3" key="1">
    <citation type="submission" date="2016-09" db="EMBL/GenBank/DDBJ databases">
        <title>The draft genome of Dichanthelium oligosanthes: A C3 panicoid grass species.</title>
        <authorList>
            <person name="Studer A.J."/>
            <person name="Schnable J.C."/>
            <person name="Brutnell T.P."/>
        </authorList>
    </citation>
    <scope>NUCLEOTIDE SEQUENCE [LARGE SCALE GENOMIC DNA]</scope>
    <source>
        <strain evidence="3">cv. Kellogg 1175</strain>
        <tissue evidence="2">Leaf</tissue>
    </source>
</reference>
<dbReference type="Proteomes" id="UP000095767">
    <property type="component" value="Unassembled WGS sequence"/>
</dbReference>
<dbReference type="PANTHER" id="PTHR33736:SF13">
    <property type="entry name" value="OS11G0155100 PROTEIN"/>
    <property type="match status" value="1"/>
</dbReference>
<keyword evidence="1" id="KW-0812">Transmembrane</keyword>
<dbReference type="AlphaFoldDB" id="A0A1E5W7T4"/>
<keyword evidence="1" id="KW-0472">Membrane</keyword>
<sequence>MWPSVRDAACCTGDGGGHRALFADAFPFPAAPPEPTSCSVSVPGSLPARLISAVDLHHGGACIMSRVVDTDTASDWFLGSPFRVDALVQEGFSAPSAITPADLTLSWILIDPATGRAMNASSRRPVSVDRKWLTGDTVARFTFVLGGGVALEAAVTCDERYGHVREVSLRVEDGDGGGVSGRDGLAAVAAAMGGARRGHRGAEGAARRRYEEFVKGKRARKEWKARREGILDLCCSGVGAAAFLSFLVMLTFW</sequence>
<dbReference type="EMBL" id="LWDX02018743">
    <property type="protein sequence ID" value="OEL33427.1"/>
    <property type="molecule type" value="Genomic_DNA"/>
</dbReference>
<evidence type="ECO:0000313" key="3">
    <source>
        <dbReference type="Proteomes" id="UP000095767"/>
    </source>
</evidence>
<feature type="transmembrane region" description="Helical" evidence="1">
    <location>
        <begin position="230"/>
        <end position="252"/>
    </location>
</feature>
<gene>
    <name evidence="2" type="ORF">BAE44_0005553</name>
</gene>
<comment type="caution">
    <text evidence="2">The sequence shown here is derived from an EMBL/GenBank/DDBJ whole genome shotgun (WGS) entry which is preliminary data.</text>
</comment>
<protein>
    <submittedName>
        <fullName evidence="2">Putative F-box protein</fullName>
    </submittedName>
</protein>
<organism evidence="2 3">
    <name type="scientific">Dichanthelium oligosanthes</name>
    <dbReference type="NCBI Taxonomy" id="888268"/>
    <lineage>
        <taxon>Eukaryota</taxon>
        <taxon>Viridiplantae</taxon>
        <taxon>Streptophyta</taxon>
        <taxon>Embryophyta</taxon>
        <taxon>Tracheophyta</taxon>
        <taxon>Spermatophyta</taxon>
        <taxon>Magnoliopsida</taxon>
        <taxon>Liliopsida</taxon>
        <taxon>Poales</taxon>
        <taxon>Poaceae</taxon>
        <taxon>PACMAD clade</taxon>
        <taxon>Panicoideae</taxon>
        <taxon>Panicodae</taxon>
        <taxon>Paniceae</taxon>
        <taxon>Dichantheliinae</taxon>
        <taxon>Dichanthelium</taxon>
    </lineage>
</organism>
<proteinExistence type="predicted"/>
<dbReference type="InterPro" id="IPR045283">
    <property type="entry name" value="AT3G44326-like"/>
</dbReference>